<evidence type="ECO:0000256" key="3">
    <source>
        <dbReference type="ARBA" id="ARBA00023128"/>
    </source>
</evidence>
<keyword evidence="5" id="KW-0472">Membrane</keyword>
<dbReference type="Proteomes" id="UP000469890">
    <property type="component" value="Unassembled WGS sequence"/>
</dbReference>
<accession>A0A8H4BPS5</accession>
<feature type="domain" description="Ribosomal protein/NADH dehydrogenase" evidence="6">
    <location>
        <begin position="75"/>
        <end position="123"/>
    </location>
</feature>
<dbReference type="GO" id="GO:0005739">
    <property type="term" value="C:mitochondrion"/>
    <property type="evidence" value="ECO:0007669"/>
    <property type="project" value="UniProtKB-SubCell"/>
</dbReference>
<gene>
    <name evidence="7" type="ORF">FB192DRAFT_1361985</name>
</gene>
<dbReference type="AlphaFoldDB" id="A0A8H4BPS5"/>
<dbReference type="InterPro" id="IPR036249">
    <property type="entry name" value="Thioredoxin-like_sf"/>
</dbReference>
<keyword evidence="4" id="KW-0687">Ribonucleoprotein</keyword>
<keyword evidence="5" id="KW-1133">Transmembrane helix</keyword>
<dbReference type="InterPro" id="IPR040049">
    <property type="entry name" value="Ribosomal_mS25/mL61"/>
</dbReference>
<dbReference type="PANTHER" id="PTHR13274">
    <property type="entry name" value="MITOCHONDRIAL RIBOSOMAL PROTEIN S25"/>
    <property type="match status" value="1"/>
</dbReference>
<evidence type="ECO:0000259" key="6">
    <source>
        <dbReference type="Pfam" id="PF05047"/>
    </source>
</evidence>
<comment type="subcellular location">
    <subcellularLocation>
        <location evidence="1">Mitochondrion</location>
    </subcellularLocation>
</comment>
<keyword evidence="2" id="KW-0689">Ribosomal protein</keyword>
<evidence type="ECO:0000256" key="1">
    <source>
        <dbReference type="ARBA" id="ARBA00004173"/>
    </source>
</evidence>
<comment type="caution">
    <text evidence="7">The sequence shown here is derived from an EMBL/GenBank/DDBJ whole genome shotgun (WGS) entry which is preliminary data.</text>
</comment>
<evidence type="ECO:0000256" key="2">
    <source>
        <dbReference type="ARBA" id="ARBA00022980"/>
    </source>
</evidence>
<evidence type="ECO:0000256" key="4">
    <source>
        <dbReference type="ARBA" id="ARBA00023274"/>
    </source>
</evidence>
<proteinExistence type="predicted"/>
<reference evidence="7 8" key="1">
    <citation type="submission" date="2019-09" db="EMBL/GenBank/DDBJ databases">
        <authorList>
            <consortium name="DOE Joint Genome Institute"/>
            <person name="Mondo S.J."/>
            <person name="Navarro-Mendoza M.I."/>
            <person name="Perez-Arques C."/>
            <person name="Panchal S."/>
            <person name="Nicolas F.E."/>
            <person name="Ganguly P."/>
            <person name="Pangilinan J."/>
            <person name="Grigoriev I."/>
            <person name="Heitman J."/>
            <person name="Sanya K."/>
            <person name="Garre V."/>
        </authorList>
    </citation>
    <scope>NUCLEOTIDE SEQUENCE [LARGE SCALE GENOMIC DNA]</scope>
    <source>
        <strain evidence="7 8">MU402</strain>
    </source>
</reference>
<dbReference type="InterPro" id="IPR007741">
    <property type="entry name" value="Ribosomal_mL43/mS25/NADH_DH"/>
</dbReference>
<dbReference type="GO" id="GO:0003735">
    <property type="term" value="F:structural constituent of ribosome"/>
    <property type="evidence" value="ECO:0007669"/>
    <property type="project" value="InterPro"/>
</dbReference>
<dbReference type="Gene3D" id="3.40.30.10">
    <property type="entry name" value="Glutaredoxin"/>
    <property type="match status" value="1"/>
</dbReference>
<keyword evidence="5" id="KW-0812">Transmembrane</keyword>
<dbReference type="GO" id="GO:0005840">
    <property type="term" value="C:ribosome"/>
    <property type="evidence" value="ECO:0007669"/>
    <property type="project" value="UniProtKB-KW"/>
</dbReference>
<evidence type="ECO:0000313" key="7">
    <source>
        <dbReference type="EMBL" id="KAF1805256.1"/>
    </source>
</evidence>
<organism evidence="7 8">
    <name type="scientific">Mucor circinelloides f. lusitanicus</name>
    <name type="common">Mucor racemosus var. lusitanicus</name>
    <dbReference type="NCBI Taxonomy" id="29924"/>
    <lineage>
        <taxon>Eukaryota</taxon>
        <taxon>Fungi</taxon>
        <taxon>Fungi incertae sedis</taxon>
        <taxon>Mucoromycota</taxon>
        <taxon>Mucoromycotina</taxon>
        <taxon>Mucoromycetes</taxon>
        <taxon>Mucorales</taxon>
        <taxon>Mucorineae</taxon>
        <taxon>Mucoraceae</taxon>
        <taxon>Mucor</taxon>
    </lineage>
</organism>
<evidence type="ECO:0000313" key="8">
    <source>
        <dbReference type="Proteomes" id="UP000469890"/>
    </source>
</evidence>
<evidence type="ECO:0000256" key="5">
    <source>
        <dbReference type="SAM" id="Phobius"/>
    </source>
</evidence>
<dbReference type="GO" id="GO:1990904">
    <property type="term" value="C:ribonucleoprotein complex"/>
    <property type="evidence" value="ECO:0007669"/>
    <property type="project" value="UniProtKB-KW"/>
</dbReference>
<name>A0A8H4BPS5_MUCCL</name>
<dbReference type="SUPFAM" id="SSF52833">
    <property type="entry name" value="Thioredoxin-like"/>
    <property type="match status" value="1"/>
</dbReference>
<protein>
    <recommendedName>
        <fullName evidence="6">Ribosomal protein/NADH dehydrogenase domain-containing protein</fullName>
    </recommendedName>
</protein>
<dbReference type="PANTHER" id="PTHR13274:SF2">
    <property type="entry name" value="SMALL RIBOSOMAL SUBUNIT PROTEIN MS25"/>
    <property type="match status" value="1"/>
</dbReference>
<dbReference type="Pfam" id="PF05047">
    <property type="entry name" value="L51_S25_CI-B8"/>
    <property type="match status" value="1"/>
</dbReference>
<keyword evidence="3" id="KW-0496">Mitochondrion</keyword>
<sequence>MAVDPFNWKSPGRFVAISFFIISIYFFNMSLRAAQSTREILKHLSSGPGAAKLPSNVSKIALTFASKGKNESAGARHFLQENLPRIRYNNPNIEYEVYKTLDTSTKPTIAVHFSNGTSKVIEIPRVQSNVIVDQVFAATP</sequence>
<dbReference type="EMBL" id="JAAECE010000002">
    <property type="protein sequence ID" value="KAF1805256.1"/>
    <property type="molecule type" value="Genomic_DNA"/>
</dbReference>
<feature type="transmembrane region" description="Helical" evidence="5">
    <location>
        <begin position="12"/>
        <end position="31"/>
    </location>
</feature>